<evidence type="ECO:0000313" key="2">
    <source>
        <dbReference type="EMBL" id="CUO46391.1"/>
    </source>
</evidence>
<dbReference type="GO" id="GO:0009100">
    <property type="term" value="P:glycoprotein metabolic process"/>
    <property type="evidence" value="ECO:0007669"/>
    <property type="project" value="UniProtKB-ARBA"/>
</dbReference>
<accession>A0A174F9J3</accession>
<dbReference type="OrthoDB" id="9786100at2"/>
<dbReference type="Proteomes" id="UP000095594">
    <property type="component" value="Unassembled WGS sequence"/>
</dbReference>
<evidence type="ECO:0000313" key="3">
    <source>
        <dbReference type="Proteomes" id="UP000095594"/>
    </source>
</evidence>
<organism evidence="2 3">
    <name type="scientific">Clostridium disporicum</name>
    <dbReference type="NCBI Taxonomy" id="84024"/>
    <lineage>
        <taxon>Bacteria</taxon>
        <taxon>Bacillati</taxon>
        <taxon>Bacillota</taxon>
        <taxon>Clostridia</taxon>
        <taxon>Eubacteriales</taxon>
        <taxon>Clostridiaceae</taxon>
        <taxon>Clostridium</taxon>
    </lineage>
</organism>
<dbReference type="InterPro" id="IPR043519">
    <property type="entry name" value="NT_sf"/>
</dbReference>
<sequence>MDRIKEICLDTAYEFINICEKYNLRYFILGGTLLGAVRHKGFIPWDDDIDFGMPRKDYEIFMQIAKDELSENKSIKTYKDKNSKQYFIQVMDNRTKIKMTSNAVSRYENVWVDIFPLDGMPNGRIKRFIHKNYLLYRKMLIQFSDYENRINLKIRNRPIHERVLIWIAVNSKVGNILKTDKCLELMDKALKKYDYDECEYIVNFFGAYKFKEMFPKDYYKNGTMYNFENMKLVGPINYDEVLKQMYGEYMKLPPEEDRGYHHSYEIIEL</sequence>
<protein>
    <submittedName>
        <fullName evidence="2">LicD family protein</fullName>
    </submittedName>
</protein>
<dbReference type="EMBL" id="CYZX01000009">
    <property type="protein sequence ID" value="CUO46391.1"/>
    <property type="molecule type" value="Genomic_DNA"/>
</dbReference>
<feature type="domain" description="LicD/FKTN/FKRP nucleotidyltransferase" evidence="1">
    <location>
        <begin position="19"/>
        <end position="247"/>
    </location>
</feature>
<dbReference type="InterPro" id="IPR052942">
    <property type="entry name" value="LPS_cholinephosphotransferase"/>
</dbReference>
<dbReference type="SUPFAM" id="SSF81301">
    <property type="entry name" value="Nucleotidyltransferase"/>
    <property type="match status" value="1"/>
</dbReference>
<gene>
    <name evidence="2" type="ORF">ERS852471_01619</name>
</gene>
<dbReference type="InterPro" id="IPR007074">
    <property type="entry name" value="LicD/FKTN/FKRP_NTP_transf"/>
</dbReference>
<dbReference type="AlphaFoldDB" id="A0A174F9J3"/>
<dbReference type="RefSeq" id="WP_055265463.1">
    <property type="nucleotide sequence ID" value="NZ_CABIXQ010000009.1"/>
</dbReference>
<name>A0A174F9J3_9CLOT</name>
<dbReference type="PANTHER" id="PTHR43404:SF2">
    <property type="entry name" value="LIPOPOLYSACCHARIDE CHOLINEPHOSPHOTRANSFERASE LICD"/>
    <property type="match status" value="1"/>
</dbReference>
<evidence type="ECO:0000259" key="1">
    <source>
        <dbReference type="Pfam" id="PF04991"/>
    </source>
</evidence>
<dbReference type="PANTHER" id="PTHR43404">
    <property type="entry name" value="LIPOPOLYSACCHARIDE CHOLINEPHOSPHOTRANSFERASE LICD"/>
    <property type="match status" value="1"/>
</dbReference>
<reference evidence="2 3" key="1">
    <citation type="submission" date="2015-09" db="EMBL/GenBank/DDBJ databases">
        <authorList>
            <consortium name="Pathogen Informatics"/>
        </authorList>
    </citation>
    <scope>NUCLEOTIDE SEQUENCE [LARGE SCALE GENOMIC DNA]</scope>
    <source>
        <strain evidence="2 3">2789STDY5834856</strain>
    </source>
</reference>
<dbReference type="Pfam" id="PF04991">
    <property type="entry name" value="LicD"/>
    <property type="match status" value="1"/>
</dbReference>
<proteinExistence type="predicted"/>